<dbReference type="CDD" id="cd04886">
    <property type="entry name" value="ACT_ThrD-II-like"/>
    <property type="match status" value="1"/>
</dbReference>
<dbReference type="InterPro" id="IPR044561">
    <property type="entry name" value="ACT_ThrD-II-like"/>
</dbReference>
<sequence length="47" mass="5220">GHHRTYSDLPAKMTCMDVTIDTQGQDHLQRIIASLQAAGYEVEIAAY</sequence>
<organism evidence="1">
    <name type="scientific">hydrothermal vent metagenome</name>
    <dbReference type="NCBI Taxonomy" id="652676"/>
    <lineage>
        <taxon>unclassified sequences</taxon>
        <taxon>metagenomes</taxon>
        <taxon>ecological metagenomes</taxon>
    </lineage>
</organism>
<evidence type="ECO:0000313" key="1">
    <source>
        <dbReference type="EMBL" id="VAV90744.1"/>
    </source>
</evidence>
<reference evidence="1" key="1">
    <citation type="submission" date="2018-06" db="EMBL/GenBank/DDBJ databases">
        <authorList>
            <person name="Zhirakovskaya E."/>
        </authorList>
    </citation>
    <scope>NUCLEOTIDE SEQUENCE</scope>
</reference>
<proteinExistence type="predicted"/>
<name>A0A3B0RBS3_9ZZZZ</name>
<accession>A0A3B0RBS3</accession>
<protein>
    <recommendedName>
        <fullName evidence="2">Threonine ammonia-lyase</fullName>
    </recommendedName>
</protein>
<feature type="non-terminal residue" evidence="1">
    <location>
        <position position="1"/>
    </location>
</feature>
<gene>
    <name evidence="1" type="ORF">MNBD_ALPHA05-966</name>
</gene>
<dbReference type="AlphaFoldDB" id="A0A3B0RBS3"/>
<dbReference type="EMBL" id="UOEH01000047">
    <property type="protein sequence ID" value="VAV90744.1"/>
    <property type="molecule type" value="Genomic_DNA"/>
</dbReference>
<evidence type="ECO:0008006" key="2">
    <source>
        <dbReference type="Google" id="ProtNLM"/>
    </source>
</evidence>